<name>A0A484GHW7_SOUCH</name>
<protein>
    <submittedName>
        <fullName evidence="1">Uncharacterized protein</fullName>
    </submittedName>
</protein>
<comment type="caution">
    <text evidence="1">The sequence shown here is derived from an EMBL/GenBank/DDBJ whole genome shotgun (WGS) entry which is preliminary data.</text>
</comment>
<dbReference type="EMBL" id="QWLN02007748">
    <property type="protein sequence ID" value="TEA35135.1"/>
    <property type="molecule type" value="Genomic_DNA"/>
</dbReference>
<proteinExistence type="predicted"/>
<evidence type="ECO:0000313" key="2">
    <source>
        <dbReference type="Proteomes" id="UP000295264"/>
    </source>
</evidence>
<evidence type="ECO:0000313" key="1">
    <source>
        <dbReference type="EMBL" id="TEA35135.1"/>
    </source>
</evidence>
<feature type="non-terminal residue" evidence="1">
    <location>
        <position position="65"/>
    </location>
</feature>
<feature type="non-terminal residue" evidence="1">
    <location>
        <position position="1"/>
    </location>
</feature>
<sequence length="65" mass="7162">SLRKLVEVHRQTVEKVIFAVSELEESTSAFPKVIKGGELIFAITAGIGNADGELVVPKWKIRLNE</sequence>
<dbReference type="Proteomes" id="UP000295264">
    <property type="component" value="Unassembled WGS sequence"/>
</dbReference>
<accession>A0A484GHW7</accession>
<dbReference type="AlphaFoldDB" id="A0A484GHW7"/>
<keyword evidence="2" id="KW-1185">Reference proteome</keyword>
<reference evidence="1 2" key="1">
    <citation type="journal article" date="2018" name="Genomics">
        <title>Molecular footprints of inshore aquatic adaptation in Indo-Pacific humpback dolphin (Sousa chinensis).</title>
        <authorList>
            <person name="Ming Y."/>
            <person name="Jian J."/>
            <person name="Yu F."/>
            <person name="Yu X."/>
            <person name="Wang J."/>
            <person name="Liu W."/>
        </authorList>
    </citation>
    <scope>NUCLEOTIDE SEQUENCE [LARGE SCALE GENOMIC DNA]</scope>
    <source>
        <strain evidence="1">MY-2018</strain>
        <tissue evidence="1">Skin</tissue>
    </source>
</reference>
<gene>
    <name evidence="1" type="ORF">DBR06_SOUSAS12910020</name>
</gene>
<organism evidence="1 2">
    <name type="scientific">Sousa chinensis</name>
    <name type="common">Indo-pacific humpbacked dolphin</name>
    <name type="synonym">Steno chinensis</name>
    <dbReference type="NCBI Taxonomy" id="103600"/>
    <lineage>
        <taxon>Eukaryota</taxon>
        <taxon>Metazoa</taxon>
        <taxon>Chordata</taxon>
        <taxon>Craniata</taxon>
        <taxon>Vertebrata</taxon>
        <taxon>Euteleostomi</taxon>
        <taxon>Mammalia</taxon>
        <taxon>Eutheria</taxon>
        <taxon>Laurasiatheria</taxon>
        <taxon>Artiodactyla</taxon>
        <taxon>Whippomorpha</taxon>
        <taxon>Cetacea</taxon>
        <taxon>Odontoceti</taxon>
        <taxon>Delphinidae</taxon>
        <taxon>Sousa</taxon>
    </lineage>
</organism>